<evidence type="ECO:0000313" key="2">
    <source>
        <dbReference type="EMBL" id="KAG6669219.1"/>
    </source>
</evidence>
<name>A0A8T1RR60_CARIL</name>
<evidence type="ECO:0000256" key="1">
    <source>
        <dbReference type="SAM" id="Phobius"/>
    </source>
</evidence>
<keyword evidence="3" id="KW-1185">Reference proteome</keyword>
<keyword evidence="1" id="KW-0472">Membrane</keyword>
<feature type="transmembrane region" description="Helical" evidence="1">
    <location>
        <begin position="74"/>
        <end position="93"/>
    </location>
</feature>
<dbReference type="Proteomes" id="UP000811609">
    <property type="component" value="Chromosome 1"/>
</dbReference>
<accession>A0A8T1RR60</accession>
<dbReference type="AlphaFoldDB" id="A0A8T1RR60"/>
<proteinExistence type="predicted"/>
<feature type="transmembrane region" description="Helical" evidence="1">
    <location>
        <begin position="20"/>
        <end position="41"/>
    </location>
</feature>
<organism evidence="2 3">
    <name type="scientific">Carya illinoinensis</name>
    <name type="common">Pecan</name>
    <dbReference type="NCBI Taxonomy" id="32201"/>
    <lineage>
        <taxon>Eukaryota</taxon>
        <taxon>Viridiplantae</taxon>
        <taxon>Streptophyta</taxon>
        <taxon>Embryophyta</taxon>
        <taxon>Tracheophyta</taxon>
        <taxon>Spermatophyta</taxon>
        <taxon>Magnoliopsida</taxon>
        <taxon>eudicotyledons</taxon>
        <taxon>Gunneridae</taxon>
        <taxon>Pentapetalae</taxon>
        <taxon>rosids</taxon>
        <taxon>fabids</taxon>
        <taxon>Fagales</taxon>
        <taxon>Juglandaceae</taxon>
        <taxon>Carya</taxon>
    </lineage>
</organism>
<protein>
    <submittedName>
        <fullName evidence="2">Uncharacterized protein</fullName>
    </submittedName>
</protein>
<keyword evidence="1" id="KW-0812">Transmembrane</keyword>
<keyword evidence="1" id="KW-1133">Transmembrane helix</keyword>
<comment type="caution">
    <text evidence="2">The sequence shown here is derived from an EMBL/GenBank/DDBJ whole genome shotgun (WGS) entry which is preliminary data.</text>
</comment>
<evidence type="ECO:0000313" key="3">
    <source>
        <dbReference type="Proteomes" id="UP000811609"/>
    </source>
</evidence>
<gene>
    <name evidence="2" type="ORF">CIPAW_01G228500</name>
</gene>
<sequence>MIKKMFDRRAKVAGREEDSIISRGKLLTGFCLFKTLVFRFLSTLSYQKERERSSETYPHATHDYSSLMGSPGNLLIYSNLLLSTLMFFFTTSADQDINKGNSDFLQEIL</sequence>
<dbReference type="EMBL" id="CM031809">
    <property type="protein sequence ID" value="KAG6669219.1"/>
    <property type="molecule type" value="Genomic_DNA"/>
</dbReference>
<reference evidence="2" key="1">
    <citation type="submission" date="2020-12" db="EMBL/GenBank/DDBJ databases">
        <title>WGS assembly of Carya illinoinensis cv. Pawnee.</title>
        <authorList>
            <person name="Platts A."/>
            <person name="Shu S."/>
            <person name="Wright S."/>
            <person name="Barry K."/>
            <person name="Edger P."/>
            <person name="Pires J.C."/>
            <person name="Schmutz J."/>
        </authorList>
    </citation>
    <scope>NUCLEOTIDE SEQUENCE</scope>
    <source>
        <tissue evidence="2">Leaf</tissue>
    </source>
</reference>